<dbReference type="Proteomes" id="UP001172386">
    <property type="component" value="Unassembled WGS sequence"/>
</dbReference>
<organism evidence="1 2">
    <name type="scientific">Neophaeococcomyces mojaviensis</name>
    <dbReference type="NCBI Taxonomy" id="3383035"/>
    <lineage>
        <taxon>Eukaryota</taxon>
        <taxon>Fungi</taxon>
        <taxon>Dikarya</taxon>
        <taxon>Ascomycota</taxon>
        <taxon>Pezizomycotina</taxon>
        <taxon>Eurotiomycetes</taxon>
        <taxon>Chaetothyriomycetidae</taxon>
        <taxon>Chaetothyriales</taxon>
        <taxon>Chaetothyriales incertae sedis</taxon>
        <taxon>Neophaeococcomyces</taxon>
    </lineage>
</organism>
<evidence type="ECO:0000313" key="1">
    <source>
        <dbReference type="EMBL" id="KAJ9652897.1"/>
    </source>
</evidence>
<name>A0ACC2ZZ50_9EURO</name>
<reference evidence="1" key="1">
    <citation type="submission" date="2022-10" db="EMBL/GenBank/DDBJ databases">
        <title>Culturing micro-colonial fungi from biological soil crusts in the Mojave desert and describing Neophaeococcomyces mojavensis, and introducing the new genera and species Taxawa tesnikishii.</title>
        <authorList>
            <person name="Kurbessoian T."/>
            <person name="Stajich J.E."/>
        </authorList>
    </citation>
    <scope>NUCLEOTIDE SEQUENCE</scope>
    <source>
        <strain evidence="1">JES_112</strain>
    </source>
</reference>
<accession>A0ACC2ZZ50</accession>
<dbReference type="EMBL" id="JAPDRQ010000178">
    <property type="protein sequence ID" value="KAJ9652897.1"/>
    <property type="molecule type" value="Genomic_DNA"/>
</dbReference>
<proteinExistence type="predicted"/>
<protein>
    <submittedName>
        <fullName evidence="1">Uncharacterized protein</fullName>
    </submittedName>
</protein>
<gene>
    <name evidence="1" type="ORF">H2198_007899</name>
</gene>
<evidence type="ECO:0000313" key="2">
    <source>
        <dbReference type="Proteomes" id="UP001172386"/>
    </source>
</evidence>
<comment type="caution">
    <text evidence="1">The sequence shown here is derived from an EMBL/GenBank/DDBJ whole genome shotgun (WGS) entry which is preliminary data.</text>
</comment>
<keyword evidence="2" id="KW-1185">Reference proteome</keyword>
<sequence length="704" mass="78388">MVALFESPNTAQAGRCSMHFMPLKEGKPSLRLTSVRRSPFHTFCRYDAIFKLKIIEAKVAAQIVCLLARSVADKPRPRPSKREKTSRVTGSGPPQRTASRAGNVDNQGTRLVSIDLSAPHTSTESQIDASRGLESSLASHTQMALVNGEVAPEPTQAHSLSAHASLLSPQKTPTQSRNDPESVVSNAWSANWSRTSTGQPDVGVVDPGFLRVYGPENVDDARNQMIFSRKEPKPLDALQPDLRQSYAETYFEYCYTWCPVFDRSTLDQELDDSPLLENALGIVGSNVRPPMIPHPATPSYYARARRYFYEDEEEDLIASLKAVSLFYWWAPRPPSVVHRHSSWWWTAVVIRHAQQAGFHRGSETDDSRQDIDLRARRRIWWTAFARERLTAICQGKPCVIDPEDCNVPEPSLDDFPEAEDKSKSEVFIYWFRLCAIIGRIAKALSRSANSAVTTGTSRADLGKELVEWVRTLPPHLQLPIGASHTPNFNRDVHQLHLPYLAVIVVLHLTSTSQTLPHASLPATMAASCIARILKDILVRSGMRYLMPITCWYTGMAFLALLQASKSEHLKDGANADIEILTLAIKQLKCMWGTATLFEQGFERLRASSKSTDTGDLPNGHTGNGASTHTANVEGEVLPNGGSAINWTDYFPFVTPQTSPVAEKLLAQHNTDPFLLDSLLETSMFHYQDFIEDFDNWGDSTAFTL</sequence>